<keyword evidence="2" id="KW-1185">Reference proteome</keyword>
<proteinExistence type="predicted"/>
<gene>
    <name evidence="1" type="ordered locus">RSal33209_0863</name>
</gene>
<name>A9WQF6_RENSM</name>
<dbReference type="KEGG" id="rsa:RSal33209_0863"/>
<evidence type="ECO:0000313" key="2">
    <source>
        <dbReference type="Proteomes" id="UP000002007"/>
    </source>
</evidence>
<organism evidence="1 2">
    <name type="scientific">Renibacterium salmoninarum (strain ATCC 33209 / DSM 20767 / JCM 11484 / NBRC 15589 / NCIMB 2235)</name>
    <dbReference type="NCBI Taxonomy" id="288705"/>
    <lineage>
        <taxon>Bacteria</taxon>
        <taxon>Bacillati</taxon>
        <taxon>Actinomycetota</taxon>
        <taxon>Actinomycetes</taxon>
        <taxon>Micrococcales</taxon>
        <taxon>Micrococcaceae</taxon>
        <taxon>Renibacterium</taxon>
    </lineage>
</organism>
<dbReference type="EMBL" id="CP000910">
    <property type="protein sequence ID" value="ABY22606.1"/>
    <property type="molecule type" value="Genomic_DNA"/>
</dbReference>
<dbReference type="HOGENOM" id="CLU_1625734_0_0_11"/>
<accession>A9WQF6</accession>
<dbReference type="AlphaFoldDB" id="A9WQF6"/>
<protein>
    <submittedName>
        <fullName evidence="1">Hypothetical membrane protein</fullName>
    </submittedName>
</protein>
<evidence type="ECO:0000313" key="1">
    <source>
        <dbReference type="EMBL" id="ABY22606.1"/>
    </source>
</evidence>
<sequence>MRCAGFYGDWHGGSVPQLGGDGSFVDCRFNYQFNQVIVPDSNGEYCWCGRWSGSGRRPGEFSRLASPVLYQYPLGFALGYWRAALRTKGPAQGQTKVERASESLRPTRNCCLHLDASAVAHGSFGCAAGLKLVAPRCGTYRGRALRLARTCGDQTILGPASVG</sequence>
<reference evidence="2" key="1">
    <citation type="journal article" date="2008" name="J. Bacteriol.">
        <title>Genome sequence of the fish pathogen Renibacterium salmoninarum suggests reductive evolution away from an environmental Arthrobacter ancestor.</title>
        <authorList>
            <person name="Wiens G.D."/>
            <person name="Rockey D.D."/>
            <person name="Wu Z."/>
            <person name="Chang J."/>
            <person name="Levy R."/>
            <person name="Crane S."/>
            <person name="Chen D.S."/>
            <person name="Capri G.R."/>
            <person name="Burnett J.R."/>
            <person name="Sudheesh P.S."/>
            <person name="Schipma M.J."/>
            <person name="Burd H."/>
            <person name="Bhattacharyya A."/>
            <person name="Rhodes L.D."/>
            <person name="Kaul R."/>
            <person name="Strom M.S."/>
        </authorList>
    </citation>
    <scope>NUCLEOTIDE SEQUENCE [LARGE SCALE GENOMIC DNA]</scope>
    <source>
        <strain evidence="2">ATCC 33209 / DSM 20767 / JCM 11484 / NBRC 15589 / NCIMB 2235</strain>
    </source>
</reference>
<dbReference type="Proteomes" id="UP000002007">
    <property type="component" value="Chromosome"/>
</dbReference>